<dbReference type="OrthoDB" id="43458at2759"/>
<dbReference type="PROSITE" id="PS00018">
    <property type="entry name" value="EF_HAND_1"/>
    <property type="match status" value="2"/>
</dbReference>
<comment type="subcellular location">
    <subcellularLocation>
        <location evidence="1">Cell projection</location>
        <location evidence="1">Cilium</location>
        <location evidence="1">Flagellum</location>
    </subcellularLocation>
</comment>
<evidence type="ECO:0000256" key="8">
    <source>
        <dbReference type="ARBA" id="ARBA00034142"/>
    </source>
</evidence>
<dbReference type="Gene3D" id="1.10.238.10">
    <property type="entry name" value="EF-hand"/>
    <property type="match status" value="1"/>
</dbReference>
<dbReference type="GO" id="GO:0005509">
    <property type="term" value="F:calcium ion binding"/>
    <property type="evidence" value="ECO:0007669"/>
    <property type="project" value="InterPro"/>
</dbReference>
<reference evidence="12" key="1">
    <citation type="journal article" date="2021" name="Mol. Ecol. Resour.">
        <title>Apolygus lucorum genome provides insights into omnivorousness and mesophyll feeding.</title>
        <authorList>
            <person name="Liu Y."/>
            <person name="Liu H."/>
            <person name="Wang H."/>
            <person name="Huang T."/>
            <person name="Liu B."/>
            <person name="Yang B."/>
            <person name="Yin L."/>
            <person name="Li B."/>
            <person name="Zhang Y."/>
            <person name="Zhang S."/>
            <person name="Jiang F."/>
            <person name="Zhang X."/>
            <person name="Ren Y."/>
            <person name="Wang B."/>
            <person name="Wang S."/>
            <person name="Lu Y."/>
            <person name="Wu K."/>
            <person name="Fan W."/>
            <person name="Wang G."/>
        </authorList>
    </citation>
    <scope>NUCLEOTIDE SEQUENCE</scope>
    <source>
        <strain evidence="12">12Hb</strain>
    </source>
</reference>
<dbReference type="InterPro" id="IPR011992">
    <property type="entry name" value="EF-hand-dom_pair"/>
</dbReference>
<evidence type="ECO:0000256" key="3">
    <source>
        <dbReference type="ARBA" id="ARBA00022846"/>
    </source>
</evidence>
<evidence type="ECO:0000256" key="7">
    <source>
        <dbReference type="ARBA" id="ARBA00034116"/>
    </source>
</evidence>
<dbReference type="InterPro" id="IPR043597">
    <property type="entry name" value="TPH_dom"/>
</dbReference>
<feature type="compositionally biased region" description="Polar residues" evidence="10">
    <location>
        <begin position="174"/>
        <end position="183"/>
    </location>
</feature>
<keyword evidence="5" id="KW-0969">Cilium</keyword>
<comment type="similarity">
    <text evidence="7">Belongs to the CFAP45 family.</text>
</comment>
<dbReference type="InterPro" id="IPR002048">
    <property type="entry name" value="EF_hand_dom"/>
</dbReference>
<feature type="coiled-coil region" evidence="9">
    <location>
        <begin position="354"/>
        <end position="435"/>
    </location>
</feature>
<proteinExistence type="inferred from homology"/>
<protein>
    <recommendedName>
        <fullName evidence="8">Cilia- and flagella-associated protein 45</fullName>
    </recommendedName>
</protein>
<dbReference type="PROSITE" id="PS50222">
    <property type="entry name" value="EF_HAND_2"/>
    <property type="match status" value="1"/>
</dbReference>
<keyword evidence="4 9" id="KW-0175">Coiled coil</keyword>
<evidence type="ECO:0000259" key="11">
    <source>
        <dbReference type="PROSITE" id="PS50222"/>
    </source>
</evidence>
<keyword evidence="6" id="KW-0966">Cell projection</keyword>
<keyword evidence="3" id="KW-0282">Flagellum</keyword>
<gene>
    <name evidence="12" type="ORF">GE061_019597</name>
</gene>
<dbReference type="SUPFAM" id="SSF103481">
    <property type="entry name" value="Multidrug resistance efflux transporter EmrE"/>
    <property type="match status" value="1"/>
</dbReference>
<feature type="coiled-coil region" evidence="9">
    <location>
        <begin position="264"/>
        <end position="304"/>
    </location>
</feature>
<dbReference type="InterPro" id="IPR018908">
    <property type="entry name" value="TMEM234"/>
</dbReference>
<feature type="domain" description="EF-hand" evidence="11">
    <location>
        <begin position="790"/>
        <end position="820"/>
    </location>
</feature>
<feature type="compositionally biased region" description="Basic and acidic residues" evidence="10">
    <location>
        <begin position="186"/>
        <end position="198"/>
    </location>
</feature>
<dbReference type="GO" id="GO:0031514">
    <property type="term" value="C:motile cilium"/>
    <property type="evidence" value="ECO:0007669"/>
    <property type="project" value="UniProtKB-SubCell"/>
</dbReference>
<evidence type="ECO:0000256" key="2">
    <source>
        <dbReference type="ARBA" id="ARBA00022837"/>
    </source>
</evidence>
<comment type="caution">
    <text evidence="12">The sequence shown here is derived from an EMBL/GenBank/DDBJ whole genome shotgun (WGS) entry which is preliminary data.</text>
</comment>
<keyword evidence="2" id="KW-0106">Calcium</keyword>
<evidence type="ECO:0000256" key="4">
    <source>
        <dbReference type="ARBA" id="ARBA00023054"/>
    </source>
</evidence>
<dbReference type="Gene3D" id="1.10.3730.20">
    <property type="match status" value="1"/>
</dbReference>
<dbReference type="EMBL" id="WIXP02000009">
    <property type="protein sequence ID" value="KAF6205425.1"/>
    <property type="molecule type" value="Genomic_DNA"/>
</dbReference>
<dbReference type="AlphaFoldDB" id="A0A8S9XCY0"/>
<dbReference type="Proteomes" id="UP000466442">
    <property type="component" value="Linkage Group LG9"/>
</dbReference>
<feature type="coiled-coil region" evidence="9">
    <location>
        <begin position="464"/>
        <end position="498"/>
    </location>
</feature>
<evidence type="ECO:0000256" key="1">
    <source>
        <dbReference type="ARBA" id="ARBA00004230"/>
    </source>
</evidence>
<dbReference type="InterPro" id="IPR033253">
    <property type="entry name" value="CFAP45"/>
</dbReference>
<accession>A0A8S9XCY0</accession>
<evidence type="ECO:0000256" key="10">
    <source>
        <dbReference type="SAM" id="MobiDB-lite"/>
    </source>
</evidence>
<name>A0A8S9XCY0_APOLU</name>
<evidence type="ECO:0000313" key="12">
    <source>
        <dbReference type="EMBL" id="KAF6205425.1"/>
    </source>
</evidence>
<evidence type="ECO:0000256" key="5">
    <source>
        <dbReference type="ARBA" id="ARBA00023069"/>
    </source>
</evidence>
<dbReference type="PANTHER" id="PTHR15504:SF0">
    <property type="entry name" value="CILIA- AND FLAGELLA-ASSOCIATED PROTEIN 45"/>
    <property type="match status" value="1"/>
</dbReference>
<feature type="region of interest" description="Disordered" evidence="10">
    <location>
        <begin position="622"/>
        <end position="709"/>
    </location>
</feature>
<sequence>MTSPSNGMIFSSLIATGFLWGITNPFLKIGAQGIERIDDSSKTRKSLKELYFFLTNWKFILPYLVNQCGSLLFVITLQSAELTLANPIANSLSILFTFVGGWLLGEEVPDKRTFVGMLLVVGGISCYVIDKAQQVATGWWTSFMYCCYLVSFHQQSTSKLLIQAVSHSPGELNMQGSNEVSKATKQKRDEKAEESALRRKELQSYPTLREYPPRLDKLETEAEAKSNFLLNRAKEVRQEDDDDIKLCNKLILGTKCQAIRDAQVAEKQTIMKELMEEEKRLDEMMELERKKAVARDRIEQLKDEERKKAYRNAITEQVRSNELEREVEAERVVEESKILNEAAMQARIDELRSIQKKEAERQRMCEEMNRINKQMLEQIELERKEAKLADLRIQEFMKRKAEEEEKREIERLKSKTEREKELAKLRAKQQKAQDEQSSKDEYLAKRAQDEYERQWRAKEKSVILEKKKKSLQLLQERARQIQDKKLTQAKEIEREQQESLKIEKIAAETDKRIQQEQERRKKDNVLYKAALLKQINEKEQERIETRKNVYREGLYTVLEAKARDDGLKNTIKKKINDIRGHNVPERYIDEIERKLKLQAKMISKGLIPIILTICEMTHFTGGQHVPPGVPPQHYQQQPMGQQVPHMQQQQQHVPVQQQQHYQQQQQQQQIHMQQQQMHMQQQPPMQQVPVQQQMHQQPHQQAHHHAHSGQPQVLNVANIAQEKEHIQEHMSVPIDTSKMTEQELQFHYFKMHDADNNNKLDGCELIKSLIHWHDEGENKEKQQTIHTDSDIESIIDSVLKTADQDNDGFISYTEFKVLES</sequence>
<dbReference type="SUPFAM" id="SSF47473">
    <property type="entry name" value="EF-hand"/>
    <property type="match status" value="1"/>
</dbReference>
<keyword evidence="13" id="KW-1185">Reference proteome</keyword>
<dbReference type="InterPro" id="IPR018247">
    <property type="entry name" value="EF_Hand_1_Ca_BS"/>
</dbReference>
<feature type="region of interest" description="Disordered" evidence="10">
    <location>
        <begin position="172"/>
        <end position="198"/>
    </location>
</feature>
<dbReference type="Pfam" id="PF13499">
    <property type="entry name" value="EF-hand_7"/>
    <property type="match status" value="1"/>
</dbReference>
<dbReference type="Pfam" id="PF10639">
    <property type="entry name" value="TMEM234"/>
    <property type="match status" value="1"/>
</dbReference>
<evidence type="ECO:0000256" key="6">
    <source>
        <dbReference type="ARBA" id="ARBA00023273"/>
    </source>
</evidence>
<dbReference type="InterPro" id="IPR037185">
    <property type="entry name" value="EmrE-like"/>
</dbReference>
<dbReference type="PANTHER" id="PTHR15504">
    <property type="entry name" value="NASOPHARYNGEAL EPITHELIUM SPECIFIC PROTEIN 1"/>
    <property type="match status" value="1"/>
</dbReference>
<organism evidence="12 13">
    <name type="scientific">Apolygus lucorum</name>
    <name type="common">Small green plant bug</name>
    <name type="synonym">Lygocoris lucorum</name>
    <dbReference type="NCBI Taxonomy" id="248454"/>
    <lineage>
        <taxon>Eukaryota</taxon>
        <taxon>Metazoa</taxon>
        <taxon>Ecdysozoa</taxon>
        <taxon>Arthropoda</taxon>
        <taxon>Hexapoda</taxon>
        <taxon>Insecta</taxon>
        <taxon>Pterygota</taxon>
        <taxon>Neoptera</taxon>
        <taxon>Paraneoptera</taxon>
        <taxon>Hemiptera</taxon>
        <taxon>Heteroptera</taxon>
        <taxon>Panheteroptera</taxon>
        <taxon>Cimicomorpha</taxon>
        <taxon>Miridae</taxon>
        <taxon>Mirini</taxon>
        <taxon>Apolygus</taxon>
    </lineage>
</organism>
<dbReference type="Pfam" id="PF13868">
    <property type="entry name" value="TPH"/>
    <property type="match status" value="1"/>
</dbReference>
<evidence type="ECO:0000256" key="9">
    <source>
        <dbReference type="SAM" id="Coils"/>
    </source>
</evidence>
<evidence type="ECO:0000313" key="13">
    <source>
        <dbReference type="Proteomes" id="UP000466442"/>
    </source>
</evidence>
<feature type="compositionally biased region" description="Low complexity" evidence="10">
    <location>
        <begin position="622"/>
        <end position="700"/>
    </location>
</feature>